<dbReference type="CDD" id="cd03130">
    <property type="entry name" value="GATase1_CobB"/>
    <property type="match status" value="1"/>
</dbReference>
<evidence type="ECO:0000313" key="12">
    <source>
        <dbReference type="Proteomes" id="UP000240971"/>
    </source>
</evidence>
<dbReference type="InterPro" id="IPR029062">
    <property type="entry name" value="Class_I_gatase-like"/>
</dbReference>
<dbReference type="Proteomes" id="UP000240971">
    <property type="component" value="Unassembled WGS sequence"/>
</dbReference>
<dbReference type="PANTHER" id="PTHR43873:SF1">
    <property type="entry name" value="COBYRINATE A,C-DIAMIDE SYNTHASE"/>
    <property type="match status" value="1"/>
</dbReference>
<dbReference type="RefSeq" id="WP_106529798.1">
    <property type="nucleotide sequence ID" value="NZ_PYAW01000004.1"/>
</dbReference>
<dbReference type="SUPFAM" id="SSF52317">
    <property type="entry name" value="Class I glutamine amidotransferase-like"/>
    <property type="match status" value="1"/>
</dbReference>
<dbReference type="HAMAP" id="MF_00027">
    <property type="entry name" value="CobB_CbiA"/>
    <property type="match status" value="1"/>
</dbReference>
<keyword evidence="3 8" id="KW-0436">Ligase</keyword>
<proteinExistence type="inferred from homology"/>
<reference evidence="11 12" key="1">
    <citation type="submission" date="2018-03" db="EMBL/GenBank/DDBJ databases">
        <title>Genomic Encyclopedia of Archaeal and Bacterial Type Strains, Phase II (KMG-II): from individual species to whole genera.</title>
        <authorList>
            <person name="Goeker M."/>
        </authorList>
    </citation>
    <scope>NUCLEOTIDE SEQUENCE [LARGE SCALE GENOMIC DNA]</scope>
    <source>
        <strain evidence="11 12">DSM 24859</strain>
    </source>
</reference>
<dbReference type="InterPro" id="IPR011698">
    <property type="entry name" value="GATase_3"/>
</dbReference>
<dbReference type="Pfam" id="PF07685">
    <property type="entry name" value="GATase_3"/>
    <property type="match status" value="1"/>
</dbReference>
<gene>
    <name evidence="8" type="primary">cbiA</name>
    <name evidence="11" type="ORF">CLV51_104171</name>
</gene>
<dbReference type="Pfam" id="PF01656">
    <property type="entry name" value="CbiA"/>
    <property type="match status" value="1"/>
</dbReference>
<evidence type="ECO:0000256" key="1">
    <source>
        <dbReference type="ARBA" id="ARBA00001946"/>
    </source>
</evidence>
<evidence type="ECO:0000256" key="7">
    <source>
        <dbReference type="ARBA" id="ARBA00022962"/>
    </source>
</evidence>
<dbReference type="EMBL" id="PYAW01000004">
    <property type="protein sequence ID" value="PSL45468.1"/>
    <property type="molecule type" value="Genomic_DNA"/>
</dbReference>
<dbReference type="Gene3D" id="3.40.50.300">
    <property type="entry name" value="P-loop containing nucleotide triphosphate hydrolases"/>
    <property type="match status" value="2"/>
</dbReference>
<evidence type="ECO:0000256" key="2">
    <source>
        <dbReference type="ARBA" id="ARBA00022573"/>
    </source>
</evidence>
<evidence type="ECO:0000259" key="10">
    <source>
        <dbReference type="Pfam" id="PF07685"/>
    </source>
</evidence>
<dbReference type="PANTHER" id="PTHR43873">
    <property type="entry name" value="COBYRINATE A,C-DIAMIDE SYNTHASE"/>
    <property type="match status" value="1"/>
</dbReference>
<dbReference type="NCBIfam" id="TIGR00379">
    <property type="entry name" value="cobB"/>
    <property type="match status" value="1"/>
</dbReference>
<dbReference type="InterPro" id="IPR002586">
    <property type="entry name" value="CobQ/CobB/MinD/ParA_Nub-bd_dom"/>
</dbReference>
<keyword evidence="7 8" id="KW-0315">Glutamine amidotransferase</keyword>
<dbReference type="EC" id="6.3.5.11" evidence="8"/>
<dbReference type="OrthoDB" id="9764035at2"/>
<feature type="domain" description="CobQ/CobB/MinD/ParA nucleotide binding" evidence="9">
    <location>
        <begin position="6"/>
        <end position="188"/>
    </location>
</feature>
<feature type="site" description="Increases nucleophilicity of active site Cys" evidence="8">
    <location>
        <position position="415"/>
    </location>
</feature>
<name>A0A2P8HGW5_CHINA</name>
<dbReference type="UniPathway" id="UPA00148">
    <property type="reaction ID" value="UER00231"/>
</dbReference>
<evidence type="ECO:0000259" key="9">
    <source>
        <dbReference type="Pfam" id="PF01656"/>
    </source>
</evidence>
<keyword evidence="12" id="KW-1185">Reference proteome</keyword>
<comment type="pathway">
    <text evidence="8">Cofactor biosynthesis; adenosylcobalamin biosynthesis; cob(II)yrinate a,c-diamide from sirohydrochlorin (anaerobic route): step 10/10.</text>
</comment>
<comment type="catalytic activity">
    <reaction evidence="8">
        <text>cob(II)yrinate + 2 L-glutamine + 2 ATP + 2 H2O = cob(II)yrinate a,c diamide + 2 L-glutamate + 2 ADP + 2 phosphate + 2 H(+)</text>
        <dbReference type="Rhea" id="RHEA:26289"/>
        <dbReference type="ChEBI" id="CHEBI:15377"/>
        <dbReference type="ChEBI" id="CHEBI:15378"/>
        <dbReference type="ChEBI" id="CHEBI:29985"/>
        <dbReference type="ChEBI" id="CHEBI:30616"/>
        <dbReference type="ChEBI" id="CHEBI:43474"/>
        <dbReference type="ChEBI" id="CHEBI:58359"/>
        <dbReference type="ChEBI" id="CHEBI:58537"/>
        <dbReference type="ChEBI" id="CHEBI:58894"/>
        <dbReference type="ChEBI" id="CHEBI:456216"/>
        <dbReference type="EC" id="6.3.5.11"/>
    </reaction>
</comment>
<evidence type="ECO:0000256" key="3">
    <source>
        <dbReference type="ARBA" id="ARBA00022598"/>
    </source>
</evidence>
<evidence type="ECO:0000256" key="6">
    <source>
        <dbReference type="ARBA" id="ARBA00022842"/>
    </source>
</evidence>
<keyword evidence="4 8" id="KW-0547">Nucleotide-binding</keyword>
<evidence type="ECO:0000256" key="5">
    <source>
        <dbReference type="ARBA" id="ARBA00022840"/>
    </source>
</evidence>
<dbReference type="GO" id="GO:0042242">
    <property type="term" value="F:cobyrinic acid a,c-diamide synthase activity"/>
    <property type="evidence" value="ECO:0007669"/>
    <property type="project" value="UniProtKB-UniRule"/>
</dbReference>
<sequence length="431" mass="47301">MKSQFLIAAPHSGAGKTTVTLAVLRSLQRKGLRVQPFKCGPDYLDPKHHTLAAGNESINLDRYMMPDAHVRELYAKYTDGAAISIIEGVMGLFDGANKMQGSSAELSVFLDVPVILVVNAKAMAYSAAALLYGYKHFYAGLTIAGVIFNFVNTPTHYRILQEAAADVGITALGYLPEQEQIKIPSRHLGLHISAETDYNSIINNAADHLEKYINVDELLELTKRAAPVYTRSPASPAGDLRIAIAQDEAFNFVYKENINVLSQLGSIQYFSPLKDTVLPAADLLYFPGGYPELHLPALAANTSLLQQLQHYKGKILAECGGMMYLGTAITDESGTIFPMANLLPVHTSMLQKKLSLGYRQVFIDDVLLKGHEFHYSQYEKNTALTGSGIRVLNARDEVLATPVFKTDNILASYLHFYFGDNVKGLKKVLGI</sequence>
<comment type="domain">
    <text evidence="8">Comprises of two domains. The C-terminal domain contains the binding site for glutamine and catalyzes the hydrolysis of this substrate to glutamate and ammonia. The N-terminal domain is anticipated to bind ATP and cobyrinate and catalyzes the ultimate synthesis of the diamide product. The ammonia produced via the glutaminase domain is probably translocated to the adjacent domain via a molecular tunnel, where it reacts with an activated intermediate.</text>
</comment>
<accession>A0A2P8HGW5</accession>
<feature type="domain" description="CobB/CobQ-like glutamine amidotransferase" evidence="10">
    <location>
        <begin position="241"/>
        <end position="419"/>
    </location>
</feature>
<evidence type="ECO:0000313" key="11">
    <source>
        <dbReference type="EMBL" id="PSL45468.1"/>
    </source>
</evidence>
<keyword evidence="2 8" id="KW-0169">Cobalamin biosynthesis</keyword>
<organism evidence="11 12">
    <name type="scientific">Chitinophaga niastensis</name>
    <dbReference type="NCBI Taxonomy" id="536980"/>
    <lineage>
        <taxon>Bacteria</taxon>
        <taxon>Pseudomonadati</taxon>
        <taxon>Bacteroidota</taxon>
        <taxon>Chitinophagia</taxon>
        <taxon>Chitinophagales</taxon>
        <taxon>Chitinophagaceae</taxon>
        <taxon>Chitinophaga</taxon>
    </lineage>
</organism>
<comment type="cofactor">
    <cofactor evidence="1 8">
        <name>Mg(2+)</name>
        <dbReference type="ChEBI" id="CHEBI:18420"/>
    </cofactor>
</comment>
<evidence type="ECO:0000256" key="8">
    <source>
        <dbReference type="HAMAP-Rule" id="MF_00027"/>
    </source>
</evidence>
<comment type="similarity">
    <text evidence="8">Belongs to the CobB/CbiA family.</text>
</comment>
<dbReference type="PROSITE" id="PS51274">
    <property type="entry name" value="GATASE_COBBQ"/>
    <property type="match status" value="1"/>
</dbReference>
<dbReference type="CDD" id="cd05388">
    <property type="entry name" value="CobB_N"/>
    <property type="match status" value="1"/>
</dbReference>
<dbReference type="GO" id="GO:0005524">
    <property type="term" value="F:ATP binding"/>
    <property type="evidence" value="ECO:0007669"/>
    <property type="project" value="UniProtKB-UniRule"/>
</dbReference>
<comment type="caution">
    <text evidence="11">The sequence shown here is derived from an EMBL/GenBank/DDBJ whole genome shotgun (WGS) entry which is preliminary data.</text>
</comment>
<dbReference type="NCBIfam" id="NF002204">
    <property type="entry name" value="PRK01077.1"/>
    <property type="match status" value="1"/>
</dbReference>
<dbReference type="SUPFAM" id="SSF52540">
    <property type="entry name" value="P-loop containing nucleoside triphosphate hydrolases"/>
    <property type="match status" value="1"/>
</dbReference>
<keyword evidence="6 8" id="KW-0460">Magnesium</keyword>
<dbReference type="GO" id="GO:0009236">
    <property type="term" value="P:cobalamin biosynthetic process"/>
    <property type="evidence" value="ECO:0007669"/>
    <property type="project" value="UniProtKB-UniRule"/>
</dbReference>
<dbReference type="InterPro" id="IPR027417">
    <property type="entry name" value="P-loop_NTPase"/>
</dbReference>
<protein>
    <recommendedName>
        <fullName evidence="8">Cobyrinate a,c-diamide synthase</fullName>
        <ecNumber evidence="8">6.3.5.11</ecNumber>
    </recommendedName>
    <alternativeName>
        <fullName evidence="8">Cobyrinic acid a,c-diamide synthetase</fullName>
    </alternativeName>
</protein>
<dbReference type="InterPro" id="IPR004484">
    <property type="entry name" value="CbiA/CobB_synth"/>
</dbReference>
<dbReference type="AlphaFoldDB" id="A0A2P8HGW5"/>
<keyword evidence="5 8" id="KW-0067">ATP-binding</keyword>
<evidence type="ECO:0000256" key="4">
    <source>
        <dbReference type="ARBA" id="ARBA00022741"/>
    </source>
</evidence>
<feature type="active site" description="Nucleophile" evidence="8">
    <location>
        <position position="319"/>
    </location>
</feature>
<comment type="miscellaneous">
    <text evidence="8">The a and c carboxylates of cobyrinate are activated for nucleophilic attack via formation of a phosphorylated intermediate by ATP. CbiA catalyzes first the amidation of the c-carboxylate, and then that of the a-carboxylate.</text>
</comment>
<comment type="function">
    <text evidence="8">Catalyzes the ATP-dependent amidation of the two carboxylate groups at positions a and c of cobyrinate, using either L-glutamine or ammonia as the nitrogen source.</text>
</comment>